<sequence length="870" mass="99001">MNLLTPNKNDHQNEKDTRKEEHETISSLRVVFICPEKEVKLIETVKKVSDVVVYPPGKDSSLPEKFGIYIFYESVIIHKYSGRNAVERFSVEFPQFSKRFELAFAQKDINNKMSSSSACKHLSAFEKYKYTDICRYLDHDQIGKDDVHVLVFLHSSNPIESHLFCSLSSDIFHARKPALECYFVDLDTNLFVSFLSRHVDTSCIQMVRYSPKKEHFKISIPIDSFSEEFTLDESGVSELKATLGIVDRIHQAEEESEEERRQEKERLEMARKVEEERLRLMKKEKEKKYQERQEEARVAMEQRKKEELERIEAEKAKQVEEEEKIKIPSQNNPSASVNSSLCQSDKNSSVSSLPMKDASMKESEVPIVISKPPQDILKHQTPQTVFEEKVNKSQEESVILDSDKHHDTLKDGKSVDLSTVDQLKMVREKINQLERLMQSSSIIGESSSNSFQLADLSSKLSAKMEKELSSVLSKHKTISELLRSNEERKTVESSILSRCEKLEGAIKHLEDAFEVEKKRDMEESSDFRLHSDLTTSVGDRVSILEKHVQILLMRSDPLFPISSCHRLLVDSVSRSSKVSLRFNWKTFSHLPACLDYVTGLYVKKSSSGAKFAPIPLLSSNSHIDLTFSSVYQSSIASQDCQNDCVIPCAQWDMSLSGSLSSLPTPTVSFPHIPHEADMCPFAPIPSHYSSIGCWSGASKRRGDFVTIVFPRPTAICAVLTAGRPSYDQWVRAFSLWSFDGSSMQWSPLNRAHVCDQTPCSSQASPSGINNPIPAKNSQLSPTLRTPTSLYSKSRKVSRAQSPAFCKSVKHRKSVSQRQVVRHPAIFTANSDRNSLVLNVLTEPVVVHKIRIRVEEYENWPSMRFELFGWY</sequence>
<feature type="compositionally biased region" description="Polar residues" evidence="1">
    <location>
        <begin position="328"/>
        <end position="352"/>
    </location>
</feature>
<evidence type="ECO:0000313" key="3">
    <source>
        <dbReference type="Proteomes" id="UP001057375"/>
    </source>
</evidence>
<name>A0ABQ5KIA1_9EUKA</name>
<organism evidence="2 3">
    <name type="scientific">Aduncisulcus paluster</name>
    <dbReference type="NCBI Taxonomy" id="2918883"/>
    <lineage>
        <taxon>Eukaryota</taxon>
        <taxon>Metamonada</taxon>
        <taxon>Carpediemonas-like organisms</taxon>
        <taxon>Aduncisulcus</taxon>
    </lineage>
</organism>
<proteinExistence type="predicted"/>
<dbReference type="Proteomes" id="UP001057375">
    <property type="component" value="Unassembled WGS sequence"/>
</dbReference>
<dbReference type="EMBL" id="BQXS01009961">
    <property type="protein sequence ID" value="GKT32258.1"/>
    <property type="molecule type" value="Genomic_DNA"/>
</dbReference>
<evidence type="ECO:0000313" key="2">
    <source>
        <dbReference type="EMBL" id="GKT32258.1"/>
    </source>
</evidence>
<comment type="caution">
    <text evidence="2">The sequence shown here is derived from an EMBL/GenBank/DDBJ whole genome shotgun (WGS) entry which is preliminary data.</text>
</comment>
<dbReference type="PANTHER" id="PTHR24543">
    <property type="entry name" value="MULTICOPPER OXIDASE-RELATED"/>
    <property type="match status" value="1"/>
</dbReference>
<feature type="compositionally biased region" description="Basic and acidic residues" evidence="1">
    <location>
        <begin position="8"/>
        <end position="21"/>
    </location>
</feature>
<accession>A0ABQ5KIA1</accession>
<evidence type="ECO:0000256" key="1">
    <source>
        <dbReference type="SAM" id="MobiDB-lite"/>
    </source>
</evidence>
<protein>
    <submittedName>
        <fullName evidence="2">Uncharacterized protein</fullName>
    </submittedName>
</protein>
<feature type="compositionally biased region" description="Basic and acidic residues" evidence="1">
    <location>
        <begin position="316"/>
        <end position="326"/>
    </location>
</feature>
<feature type="region of interest" description="Disordered" evidence="1">
    <location>
        <begin position="1"/>
        <end position="21"/>
    </location>
</feature>
<dbReference type="InterPro" id="IPR008979">
    <property type="entry name" value="Galactose-bd-like_sf"/>
</dbReference>
<reference evidence="2" key="1">
    <citation type="submission" date="2022-03" db="EMBL/GenBank/DDBJ databases">
        <title>Draft genome sequence of Aduncisulcus paluster, a free-living microaerophilic Fornicata.</title>
        <authorList>
            <person name="Yuyama I."/>
            <person name="Kume K."/>
            <person name="Tamura T."/>
            <person name="Inagaki Y."/>
            <person name="Hashimoto T."/>
        </authorList>
    </citation>
    <scope>NUCLEOTIDE SEQUENCE</scope>
    <source>
        <strain evidence="2">NY0171</strain>
    </source>
</reference>
<feature type="region of interest" description="Disordered" evidence="1">
    <location>
        <begin position="316"/>
        <end position="366"/>
    </location>
</feature>
<dbReference type="SUPFAM" id="SSF49785">
    <property type="entry name" value="Galactose-binding domain-like"/>
    <property type="match status" value="1"/>
</dbReference>
<keyword evidence="3" id="KW-1185">Reference proteome</keyword>
<dbReference type="Gene3D" id="2.60.120.260">
    <property type="entry name" value="Galactose-binding domain-like"/>
    <property type="match status" value="1"/>
</dbReference>
<feature type="region of interest" description="Disordered" evidence="1">
    <location>
        <begin position="759"/>
        <end position="783"/>
    </location>
</feature>
<gene>
    <name evidence="2" type="ORF">ADUPG1_006448</name>
</gene>